<name>A0ABV2RSL7_BRAJP</name>
<gene>
    <name evidence="1" type="ORF">ABIF63_004033</name>
</gene>
<sequence length="46" mass="4749">MRDGIIPIGRLGHADEIAAAVLFLASDASSYMLGSELVVDGGFAEL</sequence>
<keyword evidence="2" id="KW-1185">Reference proteome</keyword>
<evidence type="ECO:0000313" key="1">
    <source>
        <dbReference type="EMBL" id="MET4719927.1"/>
    </source>
</evidence>
<dbReference type="Gene3D" id="3.40.50.720">
    <property type="entry name" value="NAD(P)-binding Rossmann-like Domain"/>
    <property type="match status" value="1"/>
</dbReference>
<organism evidence="1 2">
    <name type="scientific">Bradyrhizobium japonicum</name>
    <dbReference type="NCBI Taxonomy" id="375"/>
    <lineage>
        <taxon>Bacteria</taxon>
        <taxon>Pseudomonadati</taxon>
        <taxon>Pseudomonadota</taxon>
        <taxon>Alphaproteobacteria</taxon>
        <taxon>Hyphomicrobiales</taxon>
        <taxon>Nitrobacteraceae</taxon>
        <taxon>Bradyrhizobium</taxon>
    </lineage>
</organism>
<dbReference type="Proteomes" id="UP001549291">
    <property type="component" value="Unassembled WGS sequence"/>
</dbReference>
<dbReference type="InterPro" id="IPR002347">
    <property type="entry name" value="SDR_fam"/>
</dbReference>
<accession>A0ABV2RSL7</accession>
<dbReference type="RefSeq" id="WP_429798359.1">
    <property type="nucleotide sequence ID" value="NZ_CP066351.1"/>
</dbReference>
<evidence type="ECO:0000313" key="2">
    <source>
        <dbReference type="Proteomes" id="UP001549291"/>
    </source>
</evidence>
<dbReference type="SUPFAM" id="SSF51735">
    <property type="entry name" value="NAD(P)-binding Rossmann-fold domains"/>
    <property type="match status" value="1"/>
</dbReference>
<dbReference type="EMBL" id="JBEPTQ010000002">
    <property type="protein sequence ID" value="MET4719927.1"/>
    <property type="molecule type" value="Genomic_DNA"/>
</dbReference>
<dbReference type="Pfam" id="PF13561">
    <property type="entry name" value="adh_short_C2"/>
    <property type="match status" value="1"/>
</dbReference>
<reference evidence="1 2" key="1">
    <citation type="submission" date="2024-06" db="EMBL/GenBank/DDBJ databases">
        <title>Genomic Encyclopedia of Type Strains, Phase V (KMG-V): Genome sequencing to study the core and pangenomes of soil and plant-associated prokaryotes.</title>
        <authorList>
            <person name="Whitman W."/>
        </authorList>
    </citation>
    <scope>NUCLEOTIDE SEQUENCE [LARGE SCALE GENOMIC DNA]</scope>
    <source>
        <strain evidence="1 2">USDA 160</strain>
    </source>
</reference>
<protein>
    <submittedName>
        <fullName evidence="1">NAD(P)-dependent dehydrogenase (Short-subunit alcohol dehydrogenase family)</fullName>
    </submittedName>
</protein>
<dbReference type="InterPro" id="IPR036291">
    <property type="entry name" value="NAD(P)-bd_dom_sf"/>
</dbReference>
<comment type="caution">
    <text evidence="1">The sequence shown here is derived from an EMBL/GenBank/DDBJ whole genome shotgun (WGS) entry which is preliminary data.</text>
</comment>
<proteinExistence type="predicted"/>